<reference evidence="1 2" key="1">
    <citation type="submission" date="2020-06" db="EMBL/GenBank/DDBJ databases">
        <title>Complete genome of Azosprillum oryzae KACC14407.</title>
        <authorList>
            <person name="Kim M."/>
            <person name="Park Y.-J."/>
            <person name="Shin J.-H."/>
        </authorList>
    </citation>
    <scope>NUCLEOTIDE SEQUENCE [LARGE SCALE GENOMIC DNA]</scope>
    <source>
        <strain evidence="1 2">KACC 14407</strain>
        <plasmid evidence="1 2">unnamed7</plasmid>
    </source>
</reference>
<proteinExistence type="predicted"/>
<accession>A0A6N1ATT1</accession>
<dbReference type="InterPro" id="IPR018330">
    <property type="entry name" value="RecT_fam"/>
</dbReference>
<dbReference type="KEGG" id="aoz:HUE56_29600"/>
<dbReference type="EMBL" id="CP054622">
    <property type="protein sequence ID" value="QKS54658.1"/>
    <property type="molecule type" value="Genomic_DNA"/>
</dbReference>
<name>A0A6N1ATT1_9PROT</name>
<dbReference type="GO" id="GO:0003677">
    <property type="term" value="F:DNA binding"/>
    <property type="evidence" value="ECO:0007669"/>
    <property type="project" value="InterPro"/>
</dbReference>
<keyword evidence="2" id="KW-1185">Reference proteome</keyword>
<keyword evidence="1" id="KW-0614">Plasmid</keyword>
<dbReference type="InterPro" id="IPR010183">
    <property type="entry name" value="Phage_lambda_Bet"/>
</dbReference>
<dbReference type="NCBIfam" id="TIGR01913">
    <property type="entry name" value="bet_lambda"/>
    <property type="match status" value="1"/>
</dbReference>
<sequence>MGEVISLQPRIAYPVEAKSYGVNEQTWRVLVESTFPSAKTAEGILLAVAYCQARKLDIMKRPVSIVPMWSSALRKYVETVWPGINEVQTTAARTGEFAGVDAPIYGPEITETFTAEVNDEDGPRGSKKTVTVTLKFPEWCTVTVYRLVGGVRCPFTGKVYWMETYSRKGARGVLPTDMWVKRPKGQLAKCAKADALRAAFPEECGGYSAEEMDGKVIEADEADIPRRSKRGVPQSATVMDIDPKTGEVLGGQPVPEPKPDLLQVGVEVKELIGKLVRRALPNGAWETAIGYAAERLKDNDLAYAKYVLRQAERSQSVSDKVRASTTELIQRAGAAGAWTGAKDYLSKLRNDGKLSDLDFEYAQAEVDLAQAEAVATAAAMKEAV</sequence>
<dbReference type="OrthoDB" id="8909920at2"/>
<organism evidence="1 2">
    <name type="scientific">Azospirillum oryzae</name>
    <dbReference type="NCBI Taxonomy" id="286727"/>
    <lineage>
        <taxon>Bacteria</taxon>
        <taxon>Pseudomonadati</taxon>
        <taxon>Pseudomonadota</taxon>
        <taxon>Alphaproteobacteria</taxon>
        <taxon>Rhodospirillales</taxon>
        <taxon>Azospirillaceae</taxon>
        <taxon>Azospirillum</taxon>
    </lineage>
</organism>
<gene>
    <name evidence="1" type="primary">bet</name>
    <name evidence="1" type="ORF">HUE56_29600</name>
</gene>
<evidence type="ECO:0000313" key="2">
    <source>
        <dbReference type="Proteomes" id="UP000509702"/>
    </source>
</evidence>
<geneLocation type="plasmid" evidence="1 2">
    <name>unnamed7</name>
</geneLocation>
<evidence type="ECO:0000313" key="1">
    <source>
        <dbReference type="EMBL" id="QKS54658.1"/>
    </source>
</evidence>
<dbReference type="Proteomes" id="UP000509702">
    <property type="component" value="Plasmid unnamed7"/>
</dbReference>
<dbReference type="Pfam" id="PF03837">
    <property type="entry name" value="RecT"/>
    <property type="match status" value="1"/>
</dbReference>
<dbReference type="AlphaFoldDB" id="A0A6N1ATT1"/>
<dbReference type="RefSeq" id="WP_109154776.1">
    <property type="nucleotide sequence ID" value="NZ_BSOV01000001.1"/>
</dbReference>
<protein>
    <submittedName>
        <fullName evidence="1">Phage recombination protein Bet</fullName>
    </submittedName>
</protein>
<dbReference type="GO" id="GO:0006310">
    <property type="term" value="P:DNA recombination"/>
    <property type="evidence" value="ECO:0007669"/>
    <property type="project" value="InterPro"/>
</dbReference>